<evidence type="ECO:0000313" key="1">
    <source>
        <dbReference type="EMBL" id="MBA0819684.1"/>
    </source>
</evidence>
<dbReference type="PANTHER" id="PTHR48054:SF82">
    <property type="entry name" value="LRR RECEPTOR-LIKE SERINE_THREONINE-PROTEIN KINASE FLS2"/>
    <property type="match status" value="1"/>
</dbReference>
<protein>
    <recommendedName>
        <fullName evidence="3">Leucine-rich repeat-containing N-terminal plant-type domain-containing protein</fullName>
    </recommendedName>
</protein>
<evidence type="ECO:0008006" key="3">
    <source>
        <dbReference type="Google" id="ProtNLM"/>
    </source>
</evidence>
<keyword evidence="2" id="KW-1185">Reference proteome</keyword>
<dbReference type="OrthoDB" id="676979at2759"/>
<dbReference type="Proteomes" id="UP000593560">
    <property type="component" value="Unassembled WGS sequence"/>
</dbReference>
<dbReference type="AlphaFoldDB" id="A0A7J9IDJ5"/>
<sequence length="57" mass="6344">MEKLYLNFNHLVGSIPTYISNASQLTLLDMSSNYFSGSIPDNLGNLRNLKILTLAIN</sequence>
<dbReference type="PANTHER" id="PTHR48054">
    <property type="entry name" value="RECEPTOR KINASE-LIKE PROTEIN XA21"/>
    <property type="match status" value="1"/>
</dbReference>
<dbReference type="InterPro" id="IPR001611">
    <property type="entry name" value="Leu-rich_rpt"/>
</dbReference>
<dbReference type="Pfam" id="PF00560">
    <property type="entry name" value="LRR_1"/>
    <property type="match status" value="2"/>
</dbReference>
<accession>A0A7J9IDJ5</accession>
<proteinExistence type="predicted"/>
<evidence type="ECO:0000313" key="2">
    <source>
        <dbReference type="Proteomes" id="UP000593560"/>
    </source>
</evidence>
<dbReference type="Gene3D" id="3.80.10.10">
    <property type="entry name" value="Ribonuclease Inhibitor"/>
    <property type="match status" value="1"/>
</dbReference>
<feature type="non-terminal residue" evidence="1">
    <location>
        <position position="57"/>
    </location>
</feature>
<dbReference type="SUPFAM" id="SSF52058">
    <property type="entry name" value="L domain-like"/>
    <property type="match status" value="1"/>
</dbReference>
<gene>
    <name evidence="1" type="ORF">Gohar_025538</name>
</gene>
<reference evidence="1 2" key="1">
    <citation type="journal article" date="2019" name="Genome Biol. Evol.">
        <title>Insights into the evolution of the New World diploid cottons (Gossypium, subgenus Houzingenia) based on genome sequencing.</title>
        <authorList>
            <person name="Grover C.E."/>
            <person name="Arick M.A. 2nd"/>
            <person name="Thrash A."/>
            <person name="Conover J.L."/>
            <person name="Sanders W.S."/>
            <person name="Peterson D.G."/>
            <person name="Frelichowski J.E."/>
            <person name="Scheffler J.A."/>
            <person name="Scheffler B.E."/>
            <person name="Wendel J.F."/>
        </authorList>
    </citation>
    <scope>NUCLEOTIDE SEQUENCE [LARGE SCALE GENOMIC DNA]</scope>
    <source>
        <strain evidence="1">0</strain>
        <tissue evidence="1">Leaf</tissue>
    </source>
</reference>
<dbReference type="InterPro" id="IPR052592">
    <property type="entry name" value="LRR-RLK"/>
</dbReference>
<organism evidence="1 2">
    <name type="scientific">Gossypium harknessii</name>
    <dbReference type="NCBI Taxonomy" id="34285"/>
    <lineage>
        <taxon>Eukaryota</taxon>
        <taxon>Viridiplantae</taxon>
        <taxon>Streptophyta</taxon>
        <taxon>Embryophyta</taxon>
        <taxon>Tracheophyta</taxon>
        <taxon>Spermatophyta</taxon>
        <taxon>Magnoliopsida</taxon>
        <taxon>eudicotyledons</taxon>
        <taxon>Gunneridae</taxon>
        <taxon>Pentapetalae</taxon>
        <taxon>rosids</taxon>
        <taxon>malvids</taxon>
        <taxon>Malvales</taxon>
        <taxon>Malvaceae</taxon>
        <taxon>Malvoideae</taxon>
        <taxon>Gossypium</taxon>
    </lineage>
</organism>
<dbReference type="EMBL" id="JABFAD010330893">
    <property type="protein sequence ID" value="MBA0819684.1"/>
    <property type="molecule type" value="Genomic_DNA"/>
</dbReference>
<name>A0A7J9IDJ5_9ROSI</name>
<comment type="caution">
    <text evidence="1">The sequence shown here is derived from an EMBL/GenBank/DDBJ whole genome shotgun (WGS) entry which is preliminary data.</text>
</comment>
<dbReference type="InterPro" id="IPR032675">
    <property type="entry name" value="LRR_dom_sf"/>
</dbReference>